<evidence type="ECO:0000256" key="2">
    <source>
        <dbReference type="ARBA" id="ARBA00022741"/>
    </source>
</evidence>
<proteinExistence type="inferred from homology"/>
<dbReference type="Proteomes" id="UP000056419">
    <property type="component" value="Unassembled WGS sequence"/>
</dbReference>
<organism evidence="5 6">
    <name type="scientific">Bacteroides stercoris</name>
    <dbReference type="NCBI Taxonomy" id="46506"/>
    <lineage>
        <taxon>Bacteria</taxon>
        <taxon>Pseudomonadati</taxon>
        <taxon>Bacteroidota</taxon>
        <taxon>Bacteroidia</taxon>
        <taxon>Bacteroidales</taxon>
        <taxon>Bacteroidaceae</taxon>
        <taxon>Bacteroides</taxon>
    </lineage>
</organism>
<dbReference type="AlphaFoldDB" id="A0A108T936"/>
<dbReference type="Gene3D" id="3.40.50.300">
    <property type="entry name" value="P-loop containing nucleotide triphosphate hydrolases"/>
    <property type="match status" value="1"/>
</dbReference>
<evidence type="ECO:0000256" key="3">
    <source>
        <dbReference type="ARBA" id="ARBA00022840"/>
    </source>
</evidence>
<dbReference type="PANTHER" id="PTHR32039:SF7">
    <property type="entry name" value="COMPETENCE PROTEIN COMM"/>
    <property type="match status" value="1"/>
</dbReference>
<dbReference type="RefSeq" id="WP_060385661.1">
    <property type="nucleotide sequence ID" value="NZ_LRGC01000005.1"/>
</dbReference>
<dbReference type="PANTHER" id="PTHR32039">
    <property type="entry name" value="MAGNESIUM-CHELATASE SUBUNIT CHLI"/>
    <property type="match status" value="1"/>
</dbReference>
<accession>A0A108T936</accession>
<gene>
    <name evidence="5" type="primary">comM</name>
    <name evidence="5" type="ORF">AA415_01372</name>
</gene>
<dbReference type="GO" id="GO:0003677">
    <property type="term" value="F:DNA binding"/>
    <property type="evidence" value="ECO:0007669"/>
    <property type="project" value="InterPro"/>
</dbReference>
<dbReference type="InterPro" id="IPR004482">
    <property type="entry name" value="Mg_chelat-rel"/>
</dbReference>
<dbReference type="Gene3D" id="3.30.230.10">
    <property type="match status" value="1"/>
</dbReference>
<evidence type="ECO:0000256" key="1">
    <source>
        <dbReference type="ARBA" id="ARBA00006354"/>
    </source>
</evidence>
<evidence type="ECO:0000313" key="6">
    <source>
        <dbReference type="Proteomes" id="UP000056419"/>
    </source>
</evidence>
<feature type="domain" description="AAA+ ATPase" evidence="4">
    <location>
        <begin position="213"/>
        <end position="396"/>
    </location>
</feature>
<dbReference type="InterPro" id="IPR014721">
    <property type="entry name" value="Ribsml_uS5_D2-typ_fold_subgr"/>
</dbReference>
<dbReference type="STRING" id="46506.AA415_01372"/>
<evidence type="ECO:0000259" key="4">
    <source>
        <dbReference type="SMART" id="SM00382"/>
    </source>
</evidence>
<dbReference type="PATRIC" id="fig|46506.5.peg.1465"/>
<keyword evidence="2" id="KW-0547">Nucleotide-binding</keyword>
<dbReference type="InterPro" id="IPR025158">
    <property type="entry name" value="Mg_chelat-rel_C"/>
</dbReference>
<keyword evidence="3" id="KW-0067">ATP-binding</keyword>
<dbReference type="SUPFAM" id="SSF52540">
    <property type="entry name" value="P-loop containing nucleoside triphosphate hydrolases"/>
    <property type="match status" value="1"/>
</dbReference>
<comment type="caution">
    <text evidence="5">The sequence shown here is derived from an EMBL/GenBank/DDBJ whole genome shotgun (WGS) entry which is preliminary data.</text>
</comment>
<dbReference type="PRINTS" id="PR01657">
    <property type="entry name" value="MCMFAMILY"/>
</dbReference>
<sequence length="512" mass="56409">MLIKVFGAAVQGIDATLITIEVNSSRGCMFYLVGLPDSAVKESHQRIISALQVNGYRMPTSNIVINMAPADIRKEGAAYDLPLAIGMLGASEVIKPDKLNRYLLMGELSLDGSLQPIKGALPIAIKARELGFEGIIIPRQNTREAAVVNNLKVYGAKNLKEVIEFFNDKQELELVHVDTRKEFYTRQNDFDLDFSDVKGQENVKRALEVAAAGGHNILLIGAPGSGKSMLAKRLPSILPPLTLGESLETTKIHSVAGKLEQESGLISKRPFRAPHHTISTVAMTGGGSFPQPGEISLAHNGVLFLDELPEFNRNVLEVLRQPLEDREISISRIKCNVKYPASLILAASMNPCPCGYYNHPTKACVCSPGQVQKYLNRISGPLLDRIDLQIEVIPVPFEKMSDARPGESSTLIRERVVRARQTQSERYAEIPGVYCNAQMNSKLLARYARPDDKGLALLKTAMNRFNLSARAYDRILKVSRTIADLEGCELIQPSHLAEAIGYRNLDREDWAG</sequence>
<dbReference type="Pfam" id="PF13335">
    <property type="entry name" value="Mg_chelatase_C"/>
    <property type="match status" value="1"/>
</dbReference>
<dbReference type="Pfam" id="PF13541">
    <property type="entry name" value="ChlI"/>
    <property type="match status" value="1"/>
</dbReference>
<dbReference type="SUPFAM" id="SSF54211">
    <property type="entry name" value="Ribosomal protein S5 domain 2-like"/>
    <property type="match status" value="1"/>
</dbReference>
<dbReference type="SMART" id="SM00382">
    <property type="entry name" value="AAA"/>
    <property type="match status" value="1"/>
</dbReference>
<dbReference type="GO" id="GO:0005524">
    <property type="term" value="F:ATP binding"/>
    <property type="evidence" value="ECO:0007669"/>
    <property type="project" value="UniProtKB-KW"/>
</dbReference>
<dbReference type="Pfam" id="PF01078">
    <property type="entry name" value="Mg_chelatase"/>
    <property type="match status" value="1"/>
</dbReference>
<dbReference type="InterPro" id="IPR001208">
    <property type="entry name" value="MCM_dom"/>
</dbReference>
<dbReference type="InterPro" id="IPR000523">
    <property type="entry name" value="Mg_chelatse_chII-like_cat_dom"/>
</dbReference>
<dbReference type="EMBL" id="LRGC01000005">
    <property type="protein sequence ID" value="KWR55593.1"/>
    <property type="molecule type" value="Genomic_DNA"/>
</dbReference>
<dbReference type="InterPro" id="IPR045006">
    <property type="entry name" value="CHLI-like"/>
</dbReference>
<dbReference type="InterPro" id="IPR003593">
    <property type="entry name" value="AAA+_ATPase"/>
</dbReference>
<name>A0A108T936_BACSE</name>
<evidence type="ECO:0000313" key="5">
    <source>
        <dbReference type="EMBL" id="KWR55593.1"/>
    </source>
</evidence>
<dbReference type="InterPro" id="IPR020568">
    <property type="entry name" value="Ribosomal_Su5_D2-typ_SF"/>
</dbReference>
<protein>
    <submittedName>
        <fullName evidence="5">Putative competence protein, ComM-like</fullName>
    </submittedName>
</protein>
<reference evidence="5 6" key="1">
    <citation type="journal article" date="2016" name="BMC Genomics">
        <title>Type VI secretion systems of human gut Bacteroidales segregate into three genetic architectures, two of which are contained on mobile genetic elements.</title>
        <authorList>
            <person name="Coyne M.J."/>
            <person name="Roelofs K.G."/>
            <person name="Comstock L.E."/>
        </authorList>
    </citation>
    <scope>NUCLEOTIDE SEQUENCE [LARGE SCALE GENOMIC DNA]</scope>
    <source>
        <strain evidence="5 6">CL09T03C01</strain>
    </source>
</reference>
<dbReference type="InterPro" id="IPR027417">
    <property type="entry name" value="P-loop_NTPase"/>
</dbReference>
<keyword evidence="6" id="KW-1185">Reference proteome</keyword>
<dbReference type="NCBIfam" id="TIGR00368">
    <property type="entry name" value="YifB family Mg chelatase-like AAA ATPase"/>
    <property type="match status" value="1"/>
</dbReference>
<comment type="similarity">
    <text evidence="1">Belongs to the Mg-chelatase subunits D/I family. ComM subfamily.</text>
</comment>